<evidence type="ECO:0000256" key="7">
    <source>
        <dbReference type="ARBA" id="ARBA00022685"/>
    </source>
</evidence>
<keyword evidence="4 14" id="KW-1003">Cell membrane</keyword>
<feature type="compositionally biased region" description="Pro residues" evidence="15">
    <location>
        <begin position="62"/>
        <end position="74"/>
    </location>
</feature>
<dbReference type="GO" id="GO:0035803">
    <property type="term" value="P:egg coat formation"/>
    <property type="evidence" value="ECO:0007669"/>
    <property type="project" value="UniProtKB-UniRule"/>
</dbReference>
<name>A0A9Q9W3M4_CYPCA</name>
<evidence type="ECO:0000256" key="11">
    <source>
        <dbReference type="ARBA" id="ARBA00023136"/>
    </source>
</evidence>
<keyword evidence="8" id="KW-0812">Transmembrane</keyword>
<feature type="chain" id="PRO_5040540272" description="Zona pellucida sperm-binding protein 3" evidence="14">
    <location>
        <begin position="22"/>
        <end position="454"/>
    </location>
</feature>
<dbReference type="GO" id="GO:2000344">
    <property type="term" value="P:positive regulation of acrosome reaction"/>
    <property type="evidence" value="ECO:0007669"/>
    <property type="project" value="UniProtKB-UniRule"/>
</dbReference>
<dbReference type="FunFam" id="2.60.40.4100:FF:000002">
    <property type="entry name" value="Zona pellucida sperm-binding protein 3"/>
    <property type="match status" value="1"/>
</dbReference>
<comment type="function">
    <text evidence="14">Component of the zona pellucida, an extracellular matrix surrounding oocytes which mediates sperm binding, induction of the acrosome reaction and prevents post-fertilization polyspermy. The zona pellucida is composed of 3 to 4 glycoproteins, ZP1, ZP2, ZP3, and ZP4. ZP3 is essential for sperm binding and zona matrix formation.</text>
</comment>
<evidence type="ECO:0000256" key="12">
    <source>
        <dbReference type="ARBA" id="ARBA00023157"/>
    </source>
</evidence>
<dbReference type="GO" id="GO:0035805">
    <property type="term" value="C:egg coat"/>
    <property type="evidence" value="ECO:0007669"/>
    <property type="project" value="UniProtKB-SubCell"/>
</dbReference>
<evidence type="ECO:0000256" key="10">
    <source>
        <dbReference type="ARBA" id="ARBA00022989"/>
    </source>
</evidence>
<dbReference type="PROSITE" id="PS51034">
    <property type="entry name" value="ZP_2"/>
    <property type="match status" value="1"/>
</dbReference>
<evidence type="ECO:0000256" key="9">
    <source>
        <dbReference type="ARBA" id="ARBA00022729"/>
    </source>
</evidence>
<evidence type="ECO:0000256" key="3">
    <source>
        <dbReference type="ARBA" id="ARBA00017980"/>
    </source>
</evidence>
<dbReference type="GO" id="GO:0032190">
    <property type="term" value="F:acrosin binding"/>
    <property type="evidence" value="ECO:0007669"/>
    <property type="project" value="TreeGrafter"/>
</dbReference>
<evidence type="ECO:0000313" key="17">
    <source>
        <dbReference type="RefSeq" id="XP_042576222.1"/>
    </source>
</evidence>
<keyword evidence="10" id="KW-1133">Transmembrane helix</keyword>
<reference evidence="17" key="1">
    <citation type="submission" date="2025-08" db="UniProtKB">
        <authorList>
            <consortium name="RefSeq"/>
        </authorList>
    </citation>
    <scope>IDENTIFICATION</scope>
    <source>
        <tissue evidence="17">Muscle</tissue>
    </source>
</reference>
<dbReference type="InterPro" id="IPR055356">
    <property type="entry name" value="ZP-N"/>
</dbReference>
<dbReference type="GO" id="GO:0035804">
    <property type="term" value="F:structural constituent of egg coat"/>
    <property type="evidence" value="ECO:0007669"/>
    <property type="project" value="UniProtKB-UniRule"/>
</dbReference>
<evidence type="ECO:0000256" key="2">
    <source>
        <dbReference type="ARBA" id="ARBA00006735"/>
    </source>
</evidence>
<organism evidence="17">
    <name type="scientific">Cyprinus carpio</name>
    <name type="common">Common carp</name>
    <dbReference type="NCBI Taxonomy" id="7962"/>
    <lineage>
        <taxon>Eukaryota</taxon>
        <taxon>Metazoa</taxon>
        <taxon>Chordata</taxon>
        <taxon>Craniata</taxon>
        <taxon>Vertebrata</taxon>
        <taxon>Euteleostomi</taxon>
        <taxon>Actinopterygii</taxon>
        <taxon>Neopterygii</taxon>
        <taxon>Teleostei</taxon>
        <taxon>Ostariophysi</taxon>
        <taxon>Cypriniformes</taxon>
        <taxon>Cyprinidae</taxon>
        <taxon>Cyprininae</taxon>
        <taxon>Cyprinus</taxon>
    </lineage>
</organism>
<evidence type="ECO:0000256" key="8">
    <source>
        <dbReference type="ARBA" id="ARBA00022692"/>
    </source>
</evidence>
<dbReference type="AlphaFoldDB" id="A0A9Q9W3M4"/>
<comment type="similarity">
    <text evidence="2 14">Belongs to the ZP domain family. ZPC subfamily.</text>
</comment>
<feature type="domain" description="ZP" evidence="16">
    <location>
        <begin position="137"/>
        <end position="398"/>
    </location>
</feature>
<dbReference type="Pfam" id="PF23344">
    <property type="entry name" value="ZP-N"/>
    <property type="match status" value="1"/>
</dbReference>
<feature type="signal peptide" evidence="14">
    <location>
        <begin position="1"/>
        <end position="21"/>
    </location>
</feature>
<dbReference type="OrthoDB" id="8880842at2759"/>
<dbReference type="PANTHER" id="PTHR11576:SF2">
    <property type="entry name" value="ZONA PELLUCIDA SPERM-BINDING PROTEIN 3"/>
    <property type="match status" value="1"/>
</dbReference>
<dbReference type="RefSeq" id="XP_042576222.1">
    <property type="nucleotide sequence ID" value="XM_042720288.1"/>
</dbReference>
<dbReference type="SMART" id="SM00241">
    <property type="entry name" value="ZP"/>
    <property type="match status" value="1"/>
</dbReference>
<dbReference type="KEGG" id="ccar:109059198"/>
<proteinExistence type="inferred from homology"/>
<keyword evidence="9 14" id="KW-0732">Signal</keyword>
<evidence type="ECO:0000256" key="13">
    <source>
        <dbReference type="ARBA" id="ARBA00023180"/>
    </source>
</evidence>
<evidence type="ECO:0000259" key="16">
    <source>
        <dbReference type="PROSITE" id="PS51034"/>
    </source>
</evidence>
<dbReference type="Pfam" id="PF00100">
    <property type="entry name" value="Zona_pellucida"/>
    <property type="match status" value="1"/>
</dbReference>
<dbReference type="FunFam" id="2.60.40.3210:FF:000001">
    <property type="entry name" value="Zona pellucida sperm-binding protein 3"/>
    <property type="match status" value="1"/>
</dbReference>
<dbReference type="GO" id="GO:0005886">
    <property type="term" value="C:plasma membrane"/>
    <property type="evidence" value="ECO:0007669"/>
    <property type="project" value="UniProtKB-SubCell"/>
</dbReference>
<comment type="PTM">
    <text evidence="14">Proteolytically cleaved before the transmembrane segment to yield the secreted ectodomain incorporated in the zona pellucida.</text>
</comment>
<keyword evidence="12 14" id="KW-1015">Disulfide bond</keyword>
<accession>A0A9Q9W3M4</accession>
<keyword evidence="6 14" id="KW-0272">Extracellular matrix</keyword>
<comment type="domain">
    <text evidence="14">The ZP domain is involved in the polymerization of the ZP proteins to form the zona pellucida.</text>
</comment>
<evidence type="ECO:0000256" key="14">
    <source>
        <dbReference type="RuleBase" id="RU367066"/>
    </source>
</evidence>
<dbReference type="InterPro" id="IPR055355">
    <property type="entry name" value="ZP-C"/>
</dbReference>
<evidence type="ECO:0000256" key="1">
    <source>
        <dbReference type="ARBA" id="ARBA00004498"/>
    </source>
</evidence>
<sequence>MGFWQVGVGLVVLLVLGFSEAQLSPRGRDYWTPGVFMPRAKVQQTDSRMSPIPQIYVASKPPSAPQKIPTPFPVQTPARSDYRRPSQDLFGVQSKELMLGPVTKLTWHFPSLPKEAQQPDVPFELRRPVPANSVAAQCGENSIYVEVKEDFFGTGKLLRSSALTLGSCTATGEDPSAQVLIFESELHGCGSIVTVTNDELVYTFKLIYTPQELSYGVPIVRSSSAVVGIECHYSRKHNVSSDSLGPTWTPYTSTKVAEEIFVFSLKLMTDDWRFERPSNQYFLGDIINLEASVHSYSHVPIRVFVDSCVATLVPDVTSVPRYSFIENNGCLVDAKLTGSRSRFMPRTQGDKLQFQLEAFRFQQPDSGLVYFTCIVKVAVATTPTSPEQKACSFSANGWLSADDSDQVCGCCDTTCSTRRGSDQPHKDLWWDRTSVGPINVKEYGYGQKLTGSAM</sequence>
<dbReference type="GO" id="GO:0007339">
    <property type="term" value="P:binding of sperm to zona pellucida"/>
    <property type="evidence" value="ECO:0007669"/>
    <property type="project" value="UniProtKB-UniRule"/>
</dbReference>
<keyword evidence="13" id="KW-0325">Glycoprotein</keyword>
<keyword evidence="7 14" id="KW-0165">Cleavage on pair of basic residues</keyword>
<dbReference type="GeneID" id="109059198"/>
<keyword evidence="5 14" id="KW-0964">Secreted</keyword>
<gene>
    <name evidence="17" type="primary">LOC109059198</name>
</gene>
<evidence type="ECO:0000256" key="6">
    <source>
        <dbReference type="ARBA" id="ARBA00022530"/>
    </source>
</evidence>
<protein>
    <recommendedName>
        <fullName evidence="3 14">Zona pellucida sperm-binding protein 3</fullName>
    </recommendedName>
</protein>
<comment type="subcellular location">
    <subcellularLocation>
        <location evidence="1">Secreted</location>
        <location evidence="1">Extracellular space</location>
        <location evidence="1">Extracellular matrix</location>
    </subcellularLocation>
    <subcellularLocation>
        <location evidence="14">Zona pellucida</location>
    </subcellularLocation>
    <subcellularLocation>
        <location evidence="14">Cell membrane</location>
        <topology evidence="14">Single-pass type I membrane protein</topology>
    </subcellularLocation>
</comment>
<dbReference type="InterPro" id="IPR001507">
    <property type="entry name" value="ZP_dom"/>
</dbReference>
<evidence type="ECO:0000256" key="5">
    <source>
        <dbReference type="ARBA" id="ARBA00022525"/>
    </source>
</evidence>
<evidence type="ECO:0000256" key="15">
    <source>
        <dbReference type="SAM" id="MobiDB-lite"/>
    </source>
</evidence>
<dbReference type="Proteomes" id="UP001155660">
    <property type="component" value="Chromosome B3"/>
</dbReference>
<dbReference type="PANTHER" id="PTHR11576">
    <property type="entry name" value="ZONA PELLUCIDA SPERM-BINDING PROTEIN 3"/>
    <property type="match status" value="1"/>
</dbReference>
<evidence type="ECO:0000256" key="4">
    <source>
        <dbReference type="ARBA" id="ARBA00022475"/>
    </source>
</evidence>
<feature type="region of interest" description="Disordered" evidence="15">
    <location>
        <begin position="60"/>
        <end position="80"/>
    </location>
</feature>
<keyword evidence="11" id="KW-0472">Membrane</keyword>